<dbReference type="SUPFAM" id="SSF82199">
    <property type="entry name" value="SET domain"/>
    <property type="match status" value="1"/>
</dbReference>
<comment type="caution">
    <text evidence="2">The sequence shown here is derived from an EMBL/GenBank/DDBJ whole genome shotgun (WGS) entry which is preliminary data.</text>
</comment>
<dbReference type="InterPro" id="IPR046341">
    <property type="entry name" value="SET_dom_sf"/>
</dbReference>
<sequence length="585" mass="64722">VGANGRSKKDIVKLDAMTQIERAILVNPPIAEDTVDLDRDHEGLNVRKQGAVANQTQQAVADTQAESVDRDMIAEIKEQVTSRDVGDVGGAGQDVEEERVAVHAPSARQQNGDNTPSDHGSSSPTTPTISPVDKSPTNSDISFRLLVTSPTLSDGDSLTSRGDFQKGAEKQDNEHGPGAFGVTHDGEARTGEERKAAVAGEMKGSGTSKEEGEQQAELESIQQSMKKLGFQVEPSELKDVNEASTGNAVESQFSPSHSLVATNYTYDTPQESWLYTKTDPTLSTFRERFLAKRHIFKGRVIMWERPLILYDCQNAANRFLHFHSQLSQGSKDKIEALPNNYPKLGEYGRWFGNSVLCDKPIKGRMFGVFERAMRVPRSCEPNAHFVWDEERCAGYIIAAEDIPRDGEIFIRWDPLYVYDQSPTRRVALKDVGHICKCPKCSMTPTDLTKDDKLLDRYYHLTRASQTNHPTKEAALTNFTRLHDAHLLAISQTLPTEQEKLIGNMILCCVKCADLESAQGWLALQRDVVLVSKGEALGKHGDLDRAVKGGMLKKDPQWGTLGEMKLSGPRDEARQASAILLFRDDS</sequence>
<feature type="compositionally biased region" description="Polar residues" evidence="1">
    <location>
        <begin position="107"/>
        <end position="120"/>
    </location>
</feature>
<dbReference type="InterPro" id="IPR053185">
    <property type="entry name" value="SET_domain_protein"/>
</dbReference>
<reference evidence="2 3" key="1">
    <citation type="submission" date="2017-05" db="EMBL/GenBank/DDBJ databases">
        <title>The Genome Sequence of Tsuchiyaea wingfieldii DSM 27421.</title>
        <authorList>
            <person name="Cuomo C."/>
            <person name="Passer A."/>
            <person name="Billmyre B."/>
            <person name="Heitman J."/>
        </authorList>
    </citation>
    <scope>NUCLEOTIDE SEQUENCE [LARGE SCALE GENOMIC DNA]</scope>
    <source>
        <strain evidence="2 3">DSM 27421</strain>
    </source>
</reference>
<feature type="non-terminal residue" evidence="2">
    <location>
        <position position="1"/>
    </location>
</feature>
<dbReference type="EMBL" id="NIDF01000241">
    <property type="protein sequence ID" value="TYJ51431.1"/>
    <property type="molecule type" value="Genomic_DNA"/>
</dbReference>
<evidence type="ECO:0000313" key="3">
    <source>
        <dbReference type="Proteomes" id="UP000322245"/>
    </source>
</evidence>
<name>A0A5D3AML2_9TREE</name>
<accession>A0A5D3AML2</accession>
<dbReference type="AlphaFoldDB" id="A0A5D3AML2"/>
<evidence type="ECO:0000256" key="1">
    <source>
        <dbReference type="SAM" id="MobiDB-lite"/>
    </source>
</evidence>
<dbReference type="Proteomes" id="UP000322245">
    <property type="component" value="Unassembled WGS sequence"/>
</dbReference>
<evidence type="ECO:0008006" key="4">
    <source>
        <dbReference type="Google" id="ProtNLM"/>
    </source>
</evidence>
<evidence type="ECO:0000313" key="2">
    <source>
        <dbReference type="EMBL" id="TYJ51431.1"/>
    </source>
</evidence>
<feature type="region of interest" description="Disordered" evidence="1">
    <location>
        <begin position="99"/>
        <end position="214"/>
    </location>
</feature>
<dbReference type="PANTHER" id="PTHR47332">
    <property type="entry name" value="SET DOMAIN-CONTAINING PROTEIN 5"/>
    <property type="match status" value="1"/>
</dbReference>
<dbReference type="Gene3D" id="2.170.270.10">
    <property type="entry name" value="SET domain"/>
    <property type="match status" value="1"/>
</dbReference>
<organism evidence="2 3">
    <name type="scientific">Cryptococcus floricola</name>
    <dbReference type="NCBI Taxonomy" id="2591691"/>
    <lineage>
        <taxon>Eukaryota</taxon>
        <taxon>Fungi</taxon>
        <taxon>Dikarya</taxon>
        <taxon>Basidiomycota</taxon>
        <taxon>Agaricomycotina</taxon>
        <taxon>Tremellomycetes</taxon>
        <taxon>Tremellales</taxon>
        <taxon>Cryptococcaceae</taxon>
        <taxon>Cryptococcus</taxon>
    </lineage>
</organism>
<feature type="compositionally biased region" description="Polar residues" evidence="1">
    <location>
        <begin position="148"/>
        <end position="162"/>
    </location>
</feature>
<gene>
    <name evidence="2" type="ORF">B9479_007993</name>
</gene>
<dbReference type="CDD" id="cd20071">
    <property type="entry name" value="SET_SMYD"/>
    <property type="match status" value="1"/>
</dbReference>
<dbReference type="PANTHER" id="PTHR47332:SF4">
    <property type="entry name" value="SET DOMAIN-CONTAINING PROTEIN 5"/>
    <property type="match status" value="1"/>
</dbReference>
<feature type="compositionally biased region" description="Basic and acidic residues" evidence="1">
    <location>
        <begin position="184"/>
        <end position="196"/>
    </location>
</feature>
<feature type="compositionally biased region" description="Low complexity" evidence="1">
    <location>
        <begin position="121"/>
        <end position="131"/>
    </location>
</feature>
<protein>
    <recommendedName>
        <fullName evidence="4">SET domain-containing protein</fullName>
    </recommendedName>
</protein>
<feature type="compositionally biased region" description="Basic and acidic residues" evidence="1">
    <location>
        <begin position="163"/>
        <end position="175"/>
    </location>
</feature>
<keyword evidence="3" id="KW-1185">Reference proteome</keyword>
<proteinExistence type="predicted"/>